<accession>A0A8T1MQX4</accession>
<evidence type="ECO:0000313" key="1">
    <source>
        <dbReference type="EMBL" id="KAG5451338.1"/>
    </source>
</evidence>
<reference evidence="1 2" key="1">
    <citation type="journal article" date="2018" name="Biotechnol. Adv.">
        <title>Improved genomic resources and new bioinformatic workflow for the carcinogenic parasite Clonorchis sinensis: Biotechnological implications.</title>
        <authorList>
            <person name="Wang D."/>
            <person name="Korhonen P.K."/>
            <person name="Gasser R.B."/>
            <person name="Young N.D."/>
        </authorList>
    </citation>
    <scope>NUCLEOTIDE SEQUENCE [LARGE SCALE GENOMIC DNA]</scope>
    <source>
        <strain evidence="1">Cs-k2</strain>
    </source>
</reference>
<protein>
    <submittedName>
        <fullName evidence="1">Uncharacterized protein</fullName>
    </submittedName>
</protein>
<dbReference type="Proteomes" id="UP000286415">
    <property type="component" value="Unassembled WGS sequence"/>
</dbReference>
<reference evidence="1 2" key="2">
    <citation type="journal article" date="2021" name="Genomics">
        <title>High-quality reference genome for Clonorchis sinensis.</title>
        <authorList>
            <person name="Young N.D."/>
            <person name="Stroehlein A.J."/>
            <person name="Kinkar L."/>
            <person name="Wang T."/>
            <person name="Sohn W.M."/>
            <person name="Chang B.C.H."/>
            <person name="Kaur P."/>
            <person name="Weisz D."/>
            <person name="Dudchenko O."/>
            <person name="Aiden E.L."/>
            <person name="Korhonen P.K."/>
            <person name="Gasser R.B."/>
        </authorList>
    </citation>
    <scope>NUCLEOTIDE SEQUENCE [LARGE SCALE GENOMIC DNA]</scope>
    <source>
        <strain evidence="1">Cs-k2</strain>
    </source>
</reference>
<proteinExistence type="predicted"/>
<dbReference type="EMBL" id="NIRI02000042">
    <property type="protein sequence ID" value="KAG5451338.1"/>
    <property type="molecule type" value="Genomic_DNA"/>
</dbReference>
<gene>
    <name evidence="1" type="ORF">CSKR_109329</name>
</gene>
<sequence length="438" mass="48848">MADLFSDSTERFEKFHRYIVLGNGELNPKTQTQPIIRRTDGTACPPTGVNNTCFTPMAISTHDFCKMRSICNPYHLTNFFGIPDTELRVTRRFDDPEYQKEKLGSKFYGTFYTRCSVNVRTPNNSERNFGSVVWVAVVPSDDALVFPIGGTITRNARKQVNTGSANGHERARVGRSAVHIHVNAYTRVSDRTAFAASFSAFHVQPIEFYIQLDEYLNPPDLFGPNLCVFLLTILYCAQPSSSAEFRSMLAEHRALCILIVHNISNKLCTGCTLALLATAPFVVTSSHVGSKATTSSSYGAPFLEHNPVCASIESSINAPSFRIDFYMTQGLAVIFLDGCEPDPRTSQGDRQNLPPEPACSDVKLPKQKTELSAKLLRLPTKHNRNVHYSASCLVRRKRISRWLLNRYLPAVQCMSDNIAYVVTIANVIFTRLPSETLA</sequence>
<keyword evidence="2" id="KW-1185">Reference proteome</keyword>
<evidence type="ECO:0000313" key="2">
    <source>
        <dbReference type="Proteomes" id="UP000286415"/>
    </source>
</evidence>
<organism evidence="1 2">
    <name type="scientific">Clonorchis sinensis</name>
    <name type="common">Chinese liver fluke</name>
    <dbReference type="NCBI Taxonomy" id="79923"/>
    <lineage>
        <taxon>Eukaryota</taxon>
        <taxon>Metazoa</taxon>
        <taxon>Spiralia</taxon>
        <taxon>Lophotrochozoa</taxon>
        <taxon>Platyhelminthes</taxon>
        <taxon>Trematoda</taxon>
        <taxon>Digenea</taxon>
        <taxon>Opisthorchiida</taxon>
        <taxon>Opisthorchiata</taxon>
        <taxon>Opisthorchiidae</taxon>
        <taxon>Clonorchis</taxon>
    </lineage>
</organism>
<comment type="caution">
    <text evidence="1">The sequence shown here is derived from an EMBL/GenBank/DDBJ whole genome shotgun (WGS) entry which is preliminary data.</text>
</comment>
<name>A0A8T1MQX4_CLOSI</name>
<dbReference type="OrthoDB" id="10670964at2759"/>